<evidence type="ECO:0000256" key="2">
    <source>
        <dbReference type="SAM" id="Phobius"/>
    </source>
</evidence>
<dbReference type="EMBL" id="CP042433">
    <property type="protein sequence ID" value="QEC58423.1"/>
    <property type="molecule type" value="Genomic_DNA"/>
</dbReference>
<dbReference type="SMART" id="SM00244">
    <property type="entry name" value="PHB"/>
    <property type="match status" value="1"/>
</dbReference>
<name>A0A5B8UPA7_9BACT</name>
<keyword evidence="2" id="KW-0472">Membrane</keyword>
<evidence type="ECO:0000256" key="1">
    <source>
        <dbReference type="ARBA" id="ARBA00004167"/>
    </source>
</evidence>
<dbReference type="RefSeq" id="WP_146791751.1">
    <property type="nucleotide sequence ID" value="NZ_BAABIO010000006.1"/>
</dbReference>
<dbReference type="Proteomes" id="UP000321204">
    <property type="component" value="Chromosome"/>
</dbReference>
<sequence length="330" mass="37086">MILLQDNNGGALFNFIKDFWWLLILLFIIFSGLFTINQGYVGVVTMFGKYRRAARPGLNFKIPLLEQVMKKISVQNRSVEMEFQAVTIDQANVYFKSMLLYSVQNTDEETIKRVAFVFISDRDLMQALTRTIEGSIRAFVATKRQSEILGQRKEIVDYVKDQIDHTLEQWGYHLQDLQINDITFDKAIMDSMSKVVASNNLKAAAENEGQALLITKTKGAEAEGNAIKIAAEAEREAARLRGQGVALFRQEVARGMSEAAEQMKQANLDTNVILFSMWTEAVKNFAEYGRGNVIFLDGSADGMENTMRQIQALMVKHAGTSANGNDLVKN</sequence>
<keyword evidence="2" id="KW-1133">Transmembrane helix</keyword>
<organism evidence="4 5">
    <name type="scientific">Flavisolibacter ginsenosidimutans</name>
    <dbReference type="NCBI Taxonomy" id="661481"/>
    <lineage>
        <taxon>Bacteria</taxon>
        <taxon>Pseudomonadati</taxon>
        <taxon>Bacteroidota</taxon>
        <taxon>Chitinophagia</taxon>
        <taxon>Chitinophagales</taxon>
        <taxon>Chitinophagaceae</taxon>
        <taxon>Flavisolibacter</taxon>
    </lineage>
</organism>
<dbReference type="InterPro" id="IPR036013">
    <property type="entry name" value="Band_7/SPFH_dom_sf"/>
</dbReference>
<reference evidence="4 5" key="1">
    <citation type="journal article" date="2015" name="Int. J. Syst. Evol. Microbiol.">
        <title>Flavisolibacter ginsenosidimutans sp. nov., with ginsenoside-converting activity isolated from soil used for cultivating ginseng.</title>
        <authorList>
            <person name="Zhao Y."/>
            <person name="Liu Q."/>
            <person name="Kang M.S."/>
            <person name="Jin F."/>
            <person name="Yu H."/>
            <person name="Im W.T."/>
        </authorList>
    </citation>
    <scope>NUCLEOTIDE SEQUENCE [LARGE SCALE GENOMIC DNA]</scope>
    <source>
        <strain evidence="4 5">Gsoil 636</strain>
    </source>
</reference>
<evidence type="ECO:0000313" key="4">
    <source>
        <dbReference type="EMBL" id="QEC58423.1"/>
    </source>
</evidence>
<comment type="subcellular location">
    <subcellularLocation>
        <location evidence="1">Membrane</location>
        <topology evidence="1">Single-pass membrane protein</topology>
    </subcellularLocation>
</comment>
<keyword evidence="5" id="KW-1185">Reference proteome</keyword>
<evidence type="ECO:0000259" key="3">
    <source>
        <dbReference type="SMART" id="SM00244"/>
    </source>
</evidence>
<proteinExistence type="predicted"/>
<dbReference type="Pfam" id="PF01145">
    <property type="entry name" value="Band_7"/>
    <property type="match status" value="1"/>
</dbReference>
<protein>
    <submittedName>
        <fullName evidence="4">SPFH domain-containing protein</fullName>
    </submittedName>
</protein>
<feature type="transmembrane region" description="Helical" evidence="2">
    <location>
        <begin position="20"/>
        <end position="47"/>
    </location>
</feature>
<keyword evidence="2" id="KW-0812">Transmembrane</keyword>
<dbReference type="PANTHER" id="PTHR42911">
    <property type="entry name" value="MODULATOR OF FTSH PROTEASE HFLC"/>
    <property type="match status" value="1"/>
</dbReference>
<dbReference type="OrthoDB" id="9809197at2"/>
<dbReference type="GO" id="GO:0016020">
    <property type="term" value="C:membrane"/>
    <property type="evidence" value="ECO:0007669"/>
    <property type="project" value="UniProtKB-SubCell"/>
</dbReference>
<dbReference type="SUPFAM" id="SSF117892">
    <property type="entry name" value="Band 7/SPFH domain"/>
    <property type="match status" value="1"/>
</dbReference>
<gene>
    <name evidence="4" type="ORF">FSB75_02550</name>
</gene>
<dbReference type="KEGG" id="fgg:FSB75_02550"/>
<dbReference type="PANTHER" id="PTHR42911:SF2">
    <property type="entry name" value="PROHIBITIN FAMILY PROTEIN"/>
    <property type="match status" value="1"/>
</dbReference>
<accession>A0A5B8UPA7</accession>
<dbReference type="AlphaFoldDB" id="A0A5B8UPA7"/>
<evidence type="ECO:0000313" key="5">
    <source>
        <dbReference type="Proteomes" id="UP000321204"/>
    </source>
</evidence>
<dbReference type="InterPro" id="IPR001107">
    <property type="entry name" value="Band_7"/>
</dbReference>
<dbReference type="Gene3D" id="3.30.479.30">
    <property type="entry name" value="Band 7 domain"/>
    <property type="match status" value="1"/>
</dbReference>
<feature type="domain" description="Band 7" evidence="3">
    <location>
        <begin position="31"/>
        <end position="196"/>
    </location>
</feature>